<protein>
    <submittedName>
        <fullName evidence="2">Uncharacterized protein</fullName>
    </submittedName>
</protein>
<keyword evidence="1" id="KW-1133">Transmembrane helix</keyword>
<keyword evidence="1" id="KW-0812">Transmembrane</keyword>
<comment type="caution">
    <text evidence="2">The sequence shown here is derived from an EMBL/GenBank/DDBJ whole genome shotgun (WGS) entry which is preliminary data.</text>
</comment>
<evidence type="ECO:0000313" key="2">
    <source>
        <dbReference type="EMBL" id="VEL39758.1"/>
    </source>
</evidence>
<accession>A0A448XLT9</accession>
<evidence type="ECO:0000313" key="3">
    <source>
        <dbReference type="Proteomes" id="UP000784294"/>
    </source>
</evidence>
<gene>
    <name evidence="2" type="ORF">PXEA_LOCUS33198</name>
</gene>
<sequence>MFAKSSKDILRTAFSGFVAMSYSSSELSTGFISRHSTCIICQQRYPQFPTLTRQMVYLFQTIIGIHTFLLINFYFIDNTSLALFCYSHCRCSDQPLIDSFWPIYFSW</sequence>
<reference evidence="2" key="1">
    <citation type="submission" date="2018-11" db="EMBL/GenBank/DDBJ databases">
        <authorList>
            <consortium name="Pathogen Informatics"/>
        </authorList>
    </citation>
    <scope>NUCLEOTIDE SEQUENCE</scope>
</reference>
<dbReference type="AlphaFoldDB" id="A0A448XLT9"/>
<keyword evidence="3" id="KW-1185">Reference proteome</keyword>
<proteinExistence type="predicted"/>
<organism evidence="2 3">
    <name type="scientific">Protopolystoma xenopodis</name>
    <dbReference type="NCBI Taxonomy" id="117903"/>
    <lineage>
        <taxon>Eukaryota</taxon>
        <taxon>Metazoa</taxon>
        <taxon>Spiralia</taxon>
        <taxon>Lophotrochozoa</taxon>
        <taxon>Platyhelminthes</taxon>
        <taxon>Monogenea</taxon>
        <taxon>Polyopisthocotylea</taxon>
        <taxon>Polystomatidea</taxon>
        <taxon>Polystomatidae</taxon>
        <taxon>Protopolystoma</taxon>
    </lineage>
</organism>
<dbReference type="Proteomes" id="UP000784294">
    <property type="component" value="Unassembled WGS sequence"/>
</dbReference>
<evidence type="ECO:0000256" key="1">
    <source>
        <dbReference type="SAM" id="Phobius"/>
    </source>
</evidence>
<feature type="transmembrane region" description="Helical" evidence="1">
    <location>
        <begin position="56"/>
        <end position="76"/>
    </location>
</feature>
<keyword evidence="1" id="KW-0472">Membrane</keyword>
<dbReference type="EMBL" id="CAAALY010262456">
    <property type="protein sequence ID" value="VEL39758.1"/>
    <property type="molecule type" value="Genomic_DNA"/>
</dbReference>
<name>A0A448XLT9_9PLAT</name>